<keyword evidence="2 5" id="KW-0812">Transmembrane</keyword>
<feature type="transmembrane region" description="Helical" evidence="5">
    <location>
        <begin position="91"/>
        <end position="120"/>
    </location>
</feature>
<gene>
    <name evidence="7" type="ORF">ME5_01119</name>
</gene>
<dbReference type="InterPro" id="IPR007829">
    <property type="entry name" value="TM2"/>
</dbReference>
<proteinExistence type="predicted"/>
<evidence type="ECO:0000256" key="1">
    <source>
        <dbReference type="ARBA" id="ARBA00004141"/>
    </source>
</evidence>
<evidence type="ECO:0000313" key="7">
    <source>
        <dbReference type="EMBL" id="EJF90718.1"/>
    </source>
</evidence>
<dbReference type="EMBL" id="AIMB01000007">
    <property type="protein sequence ID" value="EJF90718.1"/>
    <property type="molecule type" value="Genomic_DNA"/>
</dbReference>
<dbReference type="AlphaFoldDB" id="J0ZQ27"/>
<keyword evidence="8" id="KW-1185">Reference proteome</keyword>
<accession>J0ZQ27</accession>
<sequence length="136" mass="14988">MRGIIISYNGDNGIISGQDGNRYIFNQSDWIGKQRPTEGMNIDFVGNDGKAGSILPLETSKKRSKLILAIVCWFFGLFGVHRFMVGKIGTGILMLVLTCTVIGMIITGIWVLIDFIVILMGNFTDKQGNRIDGESL</sequence>
<reference evidence="7 8" key="1">
    <citation type="submission" date="2012-03" db="EMBL/GenBank/DDBJ databases">
        <title>The Genome Sequence of Bartonella tamiae Th239.</title>
        <authorList>
            <consortium name="The Broad Institute Genome Sequencing Platform"/>
            <consortium name="The Broad Institute Genome Sequencing Center for Infectious Disease"/>
            <person name="Feldgarden M."/>
            <person name="Kirby J."/>
            <person name="Kosoy M."/>
            <person name="Birtles R."/>
            <person name="Probert W.S."/>
            <person name="Chiaraviglio L."/>
            <person name="Young S.K."/>
            <person name="Zeng Q."/>
            <person name="Gargeya S."/>
            <person name="Fitzgerald M."/>
            <person name="Haas B."/>
            <person name="Abouelleil A."/>
            <person name="Alvarado L."/>
            <person name="Arachchi H.M."/>
            <person name="Berlin A."/>
            <person name="Chapman S.B."/>
            <person name="Gearin G."/>
            <person name="Goldberg J."/>
            <person name="Griggs A."/>
            <person name="Gujja S."/>
            <person name="Hansen M."/>
            <person name="Heiman D."/>
            <person name="Howarth C."/>
            <person name="Larimer J."/>
            <person name="Lui A."/>
            <person name="MacDonald P.J.P."/>
            <person name="McCowen C."/>
            <person name="Montmayeur A."/>
            <person name="Murphy C."/>
            <person name="Neiman D."/>
            <person name="Pearson M."/>
            <person name="Priest M."/>
            <person name="Roberts A."/>
            <person name="Saif S."/>
            <person name="Shea T."/>
            <person name="Sisk P."/>
            <person name="Stolte C."/>
            <person name="Sykes S."/>
            <person name="Wortman J."/>
            <person name="Nusbaum C."/>
            <person name="Birren B."/>
        </authorList>
    </citation>
    <scope>NUCLEOTIDE SEQUENCE [LARGE SCALE GENOMIC DNA]</scope>
    <source>
        <strain evidence="7 8">Th239</strain>
    </source>
</reference>
<evidence type="ECO:0000256" key="5">
    <source>
        <dbReference type="SAM" id="Phobius"/>
    </source>
</evidence>
<dbReference type="STRING" id="1094558.ME5_01119"/>
<organism evidence="7 8">
    <name type="scientific">Bartonella tamiae Th239</name>
    <dbReference type="NCBI Taxonomy" id="1094558"/>
    <lineage>
        <taxon>Bacteria</taxon>
        <taxon>Pseudomonadati</taxon>
        <taxon>Pseudomonadota</taxon>
        <taxon>Alphaproteobacteria</taxon>
        <taxon>Hyphomicrobiales</taxon>
        <taxon>Bartonellaceae</taxon>
        <taxon>Bartonella</taxon>
    </lineage>
</organism>
<comment type="subcellular location">
    <subcellularLocation>
        <location evidence="1">Membrane</location>
        <topology evidence="1">Multi-pass membrane protein</topology>
    </subcellularLocation>
</comment>
<feature type="domain" description="TM2" evidence="6">
    <location>
        <begin position="62"/>
        <end position="116"/>
    </location>
</feature>
<dbReference type="HOGENOM" id="CLU_081297_4_0_5"/>
<evidence type="ECO:0000313" key="8">
    <source>
        <dbReference type="Proteomes" id="UP000008952"/>
    </source>
</evidence>
<dbReference type="Proteomes" id="UP000008952">
    <property type="component" value="Unassembled WGS sequence"/>
</dbReference>
<dbReference type="PATRIC" id="fig|1094558.3.peg.1216"/>
<comment type="caution">
    <text evidence="7">The sequence shown here is derived from an EMBL/GenBank/DDBJ whole genome shotgun (WGS) entry which is preliminary data.</text>
</comment>
<dbReference type="OrthoDB" id="2004788at2"/>
<dbReference type="Pfam" id="PF05154">
    <property type="entry name" value="TM2"/>
    <property type="match status" value="1"/>
</dbReference>
<protein>
    <recommendedName>
        <fullName evidence="6">TM2 domain-containing protein</fullName>
    </recommendedName>
</protein>
<feature type="transmembrane region" description="Helical" evidence="5">
    <location>
        <begin position="66"/>
        <end position="85"/>
    </location>
</feature>
<dbReference type="eggNOG" id="COG2314">
    <property type="taxonomic scope" value="Bacteria"/>
</dbReference>
<keyword evidence="4 5" id="KW-0472">Membrane</keyword>
<name>J0ZQ27_9HYPH</name>
<dbReference type="GO" id="GO:0016020">
    <property type="term" value="C:membrane"/>
    <property type="evidence" value="ECO:0007669"/>
    <property type="project" value="UniProtKB-SubCell"/>
</dbReference>
<keyword evidence="3 5" id="KW-1133">Transmembrane helix</keyword>
<evidence type="ECO:0000256" key="4">
    <source>
        <dbReference type="ARBA" id="ARBA00023136"/>
    </source>
</evidence>
<evidence type="ECO:0000256" key="3">
    <source>
        <dbReference type="ARBA" id="ARBA00022989"/>
    </source>
</evidence>
<evidence type="ECO:0000259" key="6">
    <source>
        <dbReference type="Pfam" id="PF05154"/>
    </source>
</evidence>
<evidence type="ECO:0000256" key="2">
    <source>
        <dbReference type="ARBA" id="ARBA00022692"/>
    </source>
</evidence>
<dbReference type="RefSeq" id="WP_008039229.1">
    <property type="nucleotide sequence ID" value="NZ_JH725147.1"/>
</dbReference>